<dbReference type="InterPro" id="IPR013783">
    <property type="entry name" value="Ig-like_fold"/>
</dbReference>
<dbReference type="PROSITE" id="PS51892">
    <property type="entry name" value="SUBTILASE"/>
    <property type="match status" value="1"/>
</dbReference>
<dbReference type="InterPro" id="IPR037045">
    <property type="entry name" value="S8pro/Inhibitor_I9_sf"/>
</dbReference>
<proteinExistence type="inferred from homology"/>
<evidence type="ECO:0000256" key="3">
    <source>
        <dbReference type="ARBA" id="ARBA00022801"/>
    </source>
</evidence>
<dbReference type="Pfam" id="PF05922">
    <property type="entry name" value="Inhibitor_I9"/>
    <property type="match status" value="1"/>
</dbReference>
<dbReference type="InterPro" id="IPR000209">
    <property type="entry name" value="Peptidase_S8/S53_dom"/>
</dbReference>
<evidence type="ECO:0000256" key="7">
    <source>
        <dbReference type="SAM" id="SignalP"/>
    </source>
</evidence>
<dbReference type="GO" id="GO:0004252">
    <property type="term" value="F:serine-type endopeptidase activity"/>
    <property type="evidence" value="ECO:0007669"/>
    <property type="project" value="UniProtKB-UniRule"/>
</dbReference>
<dbReference type="InterPro" id="IPR023827">
    <property type="entry name" value="Peptidase_S8_Asp-AS"/>
</dbReference>
<dbReference type="InterPro" id="IPR050131">
    <property type="entry name" value="Peptidase_S8_subtilisin-like"/>
</dbReference>
<feature type="domain" description="PKD" evidence="8">
    <location>
        <begin position="432"/>
        <end position="489"/>
    </location>
</feature>
<dbReference type="InterPro" id="IPR036852">
    <property type="entry name" value="Peptidase_S8/S53_dom_sf"/>
</dbReference>
<dbReference type="InterPro" id="IPR022398">
    <property type="entry name" value="Peptidase_S8_His-AS"/>
</dbReference>
<dbReference type="InterPro" id="IPR023828">
    <property type="entry name" value="Peptidase_S8_Ser-AS"/>
</dbReference>
<dbReference type="PROSITE" id="PS00136">
    <property type="entry name" value="SUBTILASE_ASP"/>
    <property type="match status" value="1"/>
</dbReference>
<dbReference type="Gene3D" id="2.60.40.10">
    <property type="entry name" value="Immunoglobulins"/>
    <property type="match status" value="2"/>
</dbReference>
<dbReference type="SUPFAM" id="SSF49299">
    <property type="entry name" value="PKD domain"/>
    <property type="match status" value="2"/>
</dbReference>
<dbReference type="InterPro" id="IPR022409">
    <property type="entry name" value="PKD/Chitinase_dom"/>
</dbReference>
<feature type="domain" description="PKD" evidence="8">
    <location>
        <begin position="518"/>
        <end position="580"/>
    </location>
</feature>
<dbReference type="Pfam" id="PF18911">
    <property type="entry name" value="PKD_4"/>
    <property type="match status" value="2"/>
</dbReference>
<keyword evidence="3 5" id="KW-0378">Hydrolase</keyword>
<evidence type="ECO:0000256" key="6">
    <source>
        <dbReference type="RuleBase" id="RU003355"/>
    </source>
</evidence>
<dbReference type="Pfam" id="PF00082">
    <property type="entry name" value="Peptidase_S8"/>
    <property type="match status" value="1"/>
</dbReference>
<feature type="active site" description="Charge relay system" evidence="5">
    <location>
        <position position="136"/>
    </location>
</feature>
<accession>A0A8J7GKP4</accession>
<dbReference type="EMBL" id="JADOUF010000001">
    <property type="protein sequence ID" value="MBG6134714.1"/>
    <property type="molecule type" value="Genomic_DNA"/>
</dbReference>
<dbReference type="SUPFAM" id="SSF54897">
    <property type="entry name" value="Protease propeptides/inhibitors"/>
    <property type="match status" value="1"/>
</dbReference>
<dbReference type="Gene3D" id="3.40.50.200">
    <property type="entry name" value="Peptidase S8/S53 domain"/>
    <property type="match status" value="1"/>
</dbReference>
<reference evidence="9" key="1">
    <citation type="submission" date="2020-11" db="EMBL/GenBank/DDBJ databases">
        <title>Sequencing the genomes of 1000 actinobacteria strains.</title>
        <authorList>
            <person name="Klenk H.-P."/>
        </authorList>
    </citation>
    <scope>NUCLEOTIDE SEQUENCE</scope>
    <source>
        <strain evidence="9">DSM 45356</strain>
    </source>
</reference>
<dbReference type="GO" id="GO:0006508">
    <property type="term" value="P:proteolysis"/>
    <property type="evidence" value="ECO:0007669"/>
    <property type="project" value="UniProtKB-KW"/>
</dbReference>
<dbReference type="PANTHER" id="PTHR43806">
    <property type="entry name" value="PEPTIDASE S8"/>
    <property type="match status" value="1"/>
</dbReference>
<evidence type="ECO:0000256" key="4">
    <source>
        <dbReference type="ARBA" id="ARBA00022825"/>
    </source>
</evidence>
<dbReference type="PANTHER" id="PTHR43806:SF11">
    <property type="entry name" value="CEREVISIN-RELATED"/>
    <property type="match status" value="1"/>
</dbReference>
<evidence type="ECO:0000259" key="8">
    <source>
        <dbReference type="PROSITE" id="PS50093"/>
    </source>
</evidence>
<dbReference type="InterPro" id="IPR035986">
    <property type="entry name" value="PKD_dom_sf"/>
</dbReference>
<dbReference type="AlphaFoldDB" id="A0A8J7GKP4"/>
<protein>
    <submittedName>
        <fullName evidence="9">Subtilisin family serine protease</fullName>
    </submittedName>
</protein>
<dbReference type="InterPro" id="IPR015500">
    <property type="entry name" value="Peptidase_S8_subtilisin-rel"/>
</dbReference>
<comment type="similarity">
    <text evidence="1 5 6">Belongs to the peptidase S8 family.</text>
</comment>
<dbReference type="SUPFAM" id="SSF52743">
    <property type="entry name" value="Subtilisin-like"/>
    <property type="match status" value="1"/>
</dbReference>
<dbReference type="Gene3D" id="3.30.70.80">
    <property type="entry name" value="Peptidase S8 propeptide/proteinase inhibitor I9"/>
    <property type="match status" value="1"/>
</dbReference>
<dbReference type="CDD" id="cd00146">
    <property type="entry name" value="PKD"/>
    <property type="match status" value="2"/>
</dbReference>
<dbReference type="RefSeq" id="WP_231398653.1">
    <property type="nucleotide sequence ID" value="NZ_BONS01000023.1"/>
</dbReference>
<keyword evidence="2 5" id="KW-0645">Protease</keyword>
<evidence type="ECO:0000256" key="2">
    <source>
        <dbReference type="ARBA" id="ARBA00022670"/>
    </source>
</evidence>
<evidence type="ECO:0000313" key="10">
    <source>
        <dbReference type="Proteomes" id="UP000622552"/>
    </source>
</evidence>
<gene>
    <name evidence="9" type="ORF">IW245_000908</name>
</gene>
<dbReference type="InterPro" id="IPR000601">
    <property type="entry name" value="PKD_dom"/>
</dbReference>
<organism evidence="9 10">
    <name type="scientific">Longispora fulva</name>
    <dbReference type="NCBI Taxonomy" id="619741"/>
    <lineage>
        <taxon>Bacteria</taxon>
        <taxon>Bacillati</taxon>
        <taxon>Actinomycetota</taxon>
        <taxon>Actinomycetes</taxon>
        <taxon>Micromonosporales</taxon>
        <taxon>Micromonosporaceae</taxon>
        <taxon>Longispora</taxon>
    </lineage>
</organism>
<feature type="signal peptide" evidence="7">
    <location>
        <begin position="1"/>
        <end position="22"/>
    </location>
</feature>
<dbReference type="PROSITE" id="PS50093">
    <property type="entry name" value="PKD"/>
    <property type="match status" value="2"/>
</dbReference>
<evidence type="ECO:0000313" key="9">
    <source>
        <dbReference type="EMBL" id="MBG6134714.1"/>
    </source>
</evidence>
<dbReference type="PROSITE" id="PS00137">
    <property type="entry name" value="SUBTILASE_HIS"/>
    <property type="match status" value="1"/>
</dbReference>
<comment type="caution">
    <text evidence="9">The sequence shown here is derived from an EMBL/GenBank/DDBJ whole genome shotgun (WGS) entry which is preliminary data.</text>
</comment>
<evidence type="ECO:0000256" key="5">
    <source>
        <dbReference type="PROSITE-ProRule" id="PRU01240"/>
    </source>
</evidence>
<dbReference type="PROSITE" id="PS00138">
    <property type="entry name" value="SUBTILASE_SER"/>
    <property type="match status" value="1"/>
</dbReference>
<feature type="active site" description="Charge relay system" evidence="5">
    <location>
        <position position="346"/>
    </location>
</feature>
<evidence type="ECO:0000256" key="1">
    <source>
        <dbReference type="ARBA" id="ARBA00011073"/>
    </source>
</evidence>
<keyword evidence="4 5" id="KW-0720">Serine protease</keyword>
<dbReference type="GO" id="GO:0005975">
    <property type="term" value="P:carbohydrate metabolic process"/>
    <property type="evidence" value="ECO:0007669"/>
    <property type="project" value="UniProtKB-ARBA"/>
</dbReference>
<feature type="chain" id="PRO_5039292962" evidence="7">
    <location>
        <begin position="23"/>
        <end position="591"/>
    </location>
</feature>
<dbReference type="SMART" id="SM00089">
    <property type="entry name" value="PKD"/>
    <property type="match status" value="2"/>
</dbReference>
<dbReference type="PRINTS" id="PR00723">
    <property type="entry name" value="SUBTILISIN"/>
</dbReference>
<keyword evidence="10" id="KW-1185">Reference proteome</keyword>
<dbReference type="InterPro" id="IPR010259">
    <property type="entry name" value="S8pro/Inhibitor_I9"/>
</dbReference>
<sequence length="591" mass="60633">MRRTLIALAAPLLLALALPATAGAATVERGEPQKYIVVLTDAAGDPADFARASAAAAPEHVYRHALRGFSAPLSPARVRALLADPRVASVEVVQPVHVTAQVTPTGVQRSLATANPRLAVGDGVDTRVDADVAVIDTGITSTNPQLNVVARTDCLNRTTCADGTGEDGNGHGSHVSGIIGAIDDGNGVVGMAPGVRLWSVRVLDNSGSGGTDGVAAGIDWVTGHADEIETANMSLGCECSSPAMDAAITRAVDAGIVMVVAAGNNHKDAKTFSPANHPDVITVSALTDYDGRPGGQGTAPSSCSRGADDTLANYSNFGPLVEIAAPGSCIYSTYKGTEYATLSGTSMATPHVTGAVAWLTSNGNDPKNRADVARIRDALLTSGNQNWTDDSGDGIKEPLLDLSDQAVYPPAAPDPGAPTARATGACSIDNTTCAFDGTGSTDPDGTITAWSWAFGDGSSGTGATPTHTYASAGYYSVILTVTDNDGKQAKTRALVKAGNLPPAAVISRPPCHGPGACTFDASGSSDPEGRPLTYRWDFGDGTTSTEVSVSHLYPAVTATYTVTLKVTDHKGLTSTDTMTMSCRKFFDKPWC</sequence>
<name>A0A8J7GKP4_9ACTN</name>
<keyword evidence="7" id="KW-0732">Signal</keyword>
<dbReference type="Proteomes" id="UP000622552">
    <property type="component" value="Unassembled WGS sequence"/>
</dbReference>
<feature type="active site" description="Charge relay system" evidence="5">
    <location>
        <position position="171"/>
    </location>
</feature>